<evidence type="ECO:0000259" key="4">
    <source>
        <dbReference type="PROSITE" id="PS01180"/>
    </source>
</evidence>
<name>A0ABP1PMB9_9HEXA</name>
<organism evidence="5 6">
    <name type="scientific">Orchesella dallaii</name>
    <dbReference type="NCBI Taxonomy" id="48710"/>
    <lineage>
        <taxon>Eukaryota</taxon>
        <taxon>Metazoa</taxon>
        <taxon>Ecdysozoa</taxon>
        <taxon>Arthropoda</taxon>
        <taxon>Hexapoda</taxon>
        <taxon>Collembola</taxon>
        <taxon>Entomobryomorpha</taxon>
        <taxon>Entomobryoidea</taxon>
        <taxon>Orchesellidae</taxon>
        <taxon>Orchesellinae</taxon>
        <taxon>Orchesella</taxon>
    </lineage>
</organism>
<dbReference type="Gene3D" id="2.60.120.290">
    <property type="entry name" value="Spermadhesin, CUB domain"/>
    <property type="match status" value="3"/>
</dbReference>
<dbReference type="SMART" id="SM00042">
    <property type="entry name" value="CUB"/>
    <property type="match status" value="3"/>
</dbReference>
<evidence type="ECO:0000256" key="2">
    <source>
        <dbReference type="ARBA" id="ARBA00023157"/>
    </source>
</evidence>
<keyword evidence="1" id="KW-0677">Repeat</keyword>
<dbReference type="EMBL" id="CAXLJM020000004">
    <property type="protein sequence ID" value="CAL8070893.1"/>
    <property type="molecule type" value="Genomic_DNA"/>
</dbReference>
<gene>
    <name evidence="5" type="ORF">ODALV1_LOCUS1469</name>
</gene>
<dbReference type="InterPro" id="IPR000859">
    <property type="entry name" value="CUB_dom"/>
</dbReference>
<feature type="domain" description="CUB" evidence="4">
    <location>
        <begin position="190"/>
        <end position="298"/>
    </location>
</feature>
<feature type="domain" description="CUB" evidence="4">
    <location>
        <begin position="449"/>
        <end position="556"/>
    </location>
</feature>
<dbReference type="PROSITE" id="PS01180">
    <property type="entry name" value="CUB"/>
    <property type="match status" value="3"/>
</dbReference>
<dbReference type="CDD" id="cd00041">
    <property type="entry name" value="CUB"/>
    <property type="match status" value="2"/>
</dbReference>
<sequence length="557" mass="62679">MTAVIQQLLIQNAELYQLNVESMLERIPARQFETIVKEQLSTIENRLARVENISLPFESRTNEMEITESTLSSDSCGGFIEQKGFGEIVYKEGKNYSNHEKCEWTVIEPYAGMISFELISNGFEECCDYITVNSIDVNSASTGSPFKLNSQNQTAYTNGSFAKVIFSADSSVIGKGFTLRYNITRIKEECGGAIIGDTGVISYKSGLEDLNKERCVWILHSPNSSKINLTLLEDGFESCCDYLLVNTIDPETGWIRNDTMKINGENDTLTIEESLIVIVFYSNRSDPGNGFLLEFSSSGENPDPKINFKVKHFSEPNGTIEYPSSEWNEGGEINNIYVVGFSKTIKIPEIYSTVIDWKHGIFQSSTTDSCVYDSLIVYEPLDDGWKPRAWFPNQTDCEPFVTVPPEKELLAIQHHSFIAIFKPLSNEYSNDVTRFSFSYDNQRIPDSACGGSLEPLEAVFGQISYRVERPYANNEHCNWTVQVPQAQTILFSLILTGLEECCDRIFVYSHNNSAESSFQLTSINRNVSVAGPNATVTFKSDHSVTGRGFLLHYRREI</sequence>
<proteinExistence type="predicted"/>
<comment type="caution">
    <text evidence="5">The sequence shown here is derived from an EMBL/GenBank/DDBJ whole genome shotgun (WGS) entry which is preliminary data.</text>
</comment>
<dbReference type="SUPFAM" id="SSF49854">
    <property type="entry name" value="Spermadhesin, CUB domain"/>
    <property type="match status" value="3"/>
</dbReference>
<keyword evidence="6" id="KW-1185">Reference proteome</keyword>
<protein>
    <recommendedName>
        <fullName evidence="4">CUB domain-containing protein</fullName>
    </recommendedName>
</protein>
<reference evidence="5 6" key="1">
    <citation type="submission" date="2024-08" db="EMBL/GenBank/DDBJ databases">
        <authorList>
            <person name="Cucini C."/>
            <person name="Frati F."/>
        </authorList>
    </citation>
    <scope>NUCLEOTIDE SEQUENCE [LARGE SCALE GENOMIC DNA]</scope>
</reference>
<evidence type="ECO:0000256" key="3">
    <source>
        <dbReference type="PROSITE-ProRule" id="PRU00059"/>
    </source>
</evidence>
<evidence type="ECO:0000313" key="6">
    <source>
        <dbReference type="Proteomes" id="UP001642540"/>
    </source>
</evidence>
<dbReference type="Proteomes" id="UP001642540">
    <property type="component" value="Unassembled WGS sequence"/>
</dbReference>
<accession>A0ABP1PMB9</accession>
<evidence type="ECO:0000313" key="5">
    <source>
        <dbReference type="EMBL" id="CAL8070893.1"/>
    </source>
</evidence>
<feature type="domain" description="CUB" evidence="4">
    <location>
        <begin position="76"/>
        <end position="184"/>
    </location>
</feature>
<dbReference type="InterPro" id="IPR035914">
    <property type="entry name" value="Sperma_CUB_dom_sf"/>
</dbReference>
<keyword evidence="2" id="KW-1015">Disulfide bond</keyword>
<evidence type="ECO:0000256" key="1">
    <source>
        <dbReference type="ARBA" id="ARBA00022737"/>
    </source>
</evidence>
<dbReference type="PANTHER" id="PTHR24251">
    <property type="entry name" value="OVOCHYMASE-RELATED"/>
    <property type="match status" value="1"/>
</dbReference>
<dbReference type="Pfam" id="PF00431">
    <property type="entry name" value="CUB"/>
    <property type="match status" value="1"/>
</dbReference>
<comment type="caution">
    <text evidence="3">Lacks conserved residue(s) required for the propagation of feature annotation.</text>
</comment>